<dbReference type="InterPro" id="IPR016130">
    <property type="entry name" value="Tyr_Pase_AS"/>
</dbReference>
<reference evidence="3 4" key="1">
    <citation type="submission" date="2020-01" db="EMBL/GenBank/DDBJ databases">
        <title>Sulfitobacter sediminilitoris sp. nov., isolated from a tidal flat.</title>
        <authorList>
            <person name="Park S."/>
            <person name="Yoon J.-H."/>
        </authorList>
    </citation>
    <scope>NUCLEOTIDE SEQUENCE [LARGE SCALE GENOMIC DNA]</scope>
    <source>
        <strain evidence="3 4">JBTF-M27</strain>
    </source>
</reference>
<dbReference type="InterPro" id="IPR026893">
    <property type="entry name" value="Tyr/Ser_Pase_IphP-type"/>
</dbReference>
<comment type="caution">
    <text evidence="3">The sequence shown here is derived from an EMBL/GenBank/DDBJ whole genome shotgun (WGS) entry which is preliminary data.</text>
</comment>
<dbReference type="AlphaFoldDB" id="A0A6P0CF87"/>
<dbReference type="PROSITE" id="PS50056">
    <property type="entry name" value="TYR_PHOSPHATASE_2"/>
    <property type="match status" value="1"/>
</dbReference>
<dbReference type="Proteomes" id="UP000468591">
    <property type="component" value="Unassembled WGS sequence"/>
</dbReference>
<proteinExistence type="inferred from homology"/>
<dbReference type="Pfam" id="PF13350">
    <property type="entry name" value="Y_phosphatase3"/>
    <property type="match status" value="1"/>
</dbReference>
<dbReference type="GO" id="GO:0004721">
    <property type="term" value="F:phosphoprotein phosphatase activity"/>
    <property type="evidence" value="ECO:0007669"/>
    <property type="project" value="InterPro"/>
</dbReference>
<sequence>MKKDLRRRLELPGVQNVRDLGGYQARNGLVTRWRRLLRGDGLHRLTPEGMELLNSEGLTSVIDLRSQAELEEEPNPYVDQGPVGFYHKPIYDDLAPALMATGQGADDDDPLVHFYLSALIDRAEAMRDILATIASAPKGAILFHCTAGKDRTGLVAALLLEAAGVDRQTILADYSLTREFIADLVKELLERTRESGGDAERHAQFLACAPLTMATTLEQIDRRHGSVSAYLTDIGLELGDLSALRDRLLAD</sequence>
<evidence type="ECO:0000313" key="4">
    <source>
        <dbReference type="Proteomes" id="UP000468591"/>
    </source>
</evidence>
<keyword evidence="4" id="KW-1185">Reference proteome</keyword>
<dbReference type="SUPFAM" id="SSF52799">
    <property type="entry name" value="(Phosphotyrosine protein) phosphatases II"/>
    <property type="match status" value="1"/>
</dbReference>
<dbReference type="PANTHER" id="PTHR31126">
    <property type="entry name" value="TYROSINE-PROTEIN PHOSPHATASE"/>
    <property type="match status" value="1"/>
</dbReference>
<evidence type="ECO:0000259" key="2">
    <source>
        <dbReference type="PROSITE" id="PS50056"/>
    </source>
</evidence>
<dbReference type="EMBL" id="JAABNT010000010">
    <property type="protein sequence ID" value="NEK23755.1"/>
    <property type="molecule type" value="Genomic_DNA"/>
</dbReference>
<dbReference type="PANTHER" id="PTHR31126:SF1">
    <property type="entry name" value="TYROSINE SPECIFIC PROTEIN PHOSPHATASES DOMAIN-CONTAINING PROTEIN"/>
    <property type="match status" value="1"/>
</dbReference>
<dbReference type="PROSITE" id="PS00383">
    <property type="entry name" value="TYR_PHOSPHATASE_1"/>
    <property type="match status" value="1"/>
</dbReference>
<feature type="domain" description="Tyrosine specific protein phosphatases" evidence="2">
    <location>
        <begin position="127"/>
        <end position="189"/>
    </location>
</feature>
<dbReference type="InterPro" id="IPR000387">
    <property type="entry name" value="Tyr_Pase_dom"/>
</dbReference>
<gene>
    <name evidence="3" type="ORF">GV827_15255</name>
</gene>
<dbReference type="RefSeq" id="WP_164354685.1">
    <property type="nucleotide sequence ID" value="NZ_JAABNT010000010.1"/>
</dbReference>
<dbReference type="Gene3D" id="3.90.190.10">
    <property type="entry name" value="Protein tyrosine phosphatase superfamily"/>
    <property type="match status" value="1"/>
</dbReference>
<evidence type="ECO:0000313" key="3">
    <source>
        <dbReference type="EMBL" id="NEK23755.1"/>
    </source>
</evidence>
<dbReference type="InterPro" id="IPR029021">
    <property type="entry name" value="Prot-tyrosine_phosphatase-like"/>
</dbReference>
<comment type="similarity">
    <text evidence="1">Belongs to the protein-tyrosine phosphatase family.</text>
</comment>
<evidence type="ECO:0000256" key="1">
    <source>
        <dbReference type="ARBA" id="ARBA00009580"/>
    </source>
</evidence>
<protein>
    <submittedName>
        <fullName evidence="3">Protein-tyrosine-phosphatase</fullName>
    </submittedName>
</protein>
<name>A0A6P0CF87_9RHOB</name>
<accession>A0A6P0CF87</accession>
<organism evidence="3 4">
    <name type="scientific">Sulfitobacter sediminilitoris</name>
    <dbReference type="NCBI Taxonomy" id="2698830"/>
    <lineage>
        <taxon>Bacteria</taxon>
        <taxon>Pseudomonadati</taxon>
        <taxon>Pseudomonadota</taxon>
        <taxon>Alphaproteobacteria</taxon>
        <taxon>Rhodobacterales</taxon>
        <taxon>Roseobacteraceae</taxon>
        <taxon>Sulfitobacter</taxon>
    </lineage>
</organism>